<reference evidence="1" key="1">
    <citation type="submission" date="2018-10" db="EMBL/GenBank/DDBJ databases">
        <title>Iterative Subtractive Binning of Freshwater Chronoseries Metagenomes Recovers Nearly Complete Genomes from over Four Hundred Novel Species.</title>
        <authorList>
            <person name="Rodriguez-R L.M."/>
            <person name="Tsementzi D."/>
            <person name="Luo C."/>
            <person name="Konstantinidis K.T."/>
        </authorList>
    </citation>
    <scope>NUCLEOTIDE SEQUENCE</scope>
    <source>
        <strain evidence="1">WB7_6_001</strain>
    </source>
</reference>
<sequence length="204" mass="24413">MSGWIKLHRSLKEWEWYEDHNATRLLVHLLVSVNYEDKQWRGQEVKAGTFITSWENLSLETGLSIKQVRTAMTKLEKSQEVTRNATNKWQAITLVKWDKLQCLDTKEGQAEGQTKGKQRATTKEYKEIKEEKNTYRRFAHLSMSMDEFDKLRLSWNEQQINDTLDEIENYSKNKQYKSLYLTAKKWLTKNYPPPKDEPFKFPWQ</sequence>
<evidence type="ECO:0008006" key="3">
    <source>
        <dbReference type="Google" id="ProtNLM"/>
    </source>
</evidence>
<protein>
    <recommendedName>
        <fullName evidence="3">Replication protein</fullName>
    </recommendedName>
</protein>
<evidence type="ECO:0000313" key="2">
    <source>
        <dbReference type="Proteomes" id="UP000713222"/>
    </source>
</evidence>
<organism evidence="1 2">
    <name type="scientific">Candidatus Fonsibacter lacus</name>
    <dbReference type="NCBI Taxonomy" id="2576439"/>
    <lineage>
        <taxon>Bacteria</taxon>
        <taxon>Pseudomonadati</taxon>
        <taxon>Pseudomonadota</taxon>
        <taxon>Alphaproteobacteria</taxon>
        <taxon>Candidatus Pelagibacterales</taxon>
        <taxon>Candidatus Pelagibacterales incertae sedis</taxon>
        <taxon>Candidatus Fonsibacter</taxon>
    </lineage>
</organism>
<name>A0A964UZ56_9PROT</name>
<evidence type="ECO:0000313" key="1">
    <source>
        <dbReference type="EMBL" id="NBN88463.1"/>
    </source>
</evidence>
<dbReference type="Proteomes" id="UP000713222">
    <property type="component" value="Unassembled WGS sequence"/>
</dbReference>
<dbReference type="AlphaFoldDB" id="A0A964UZ56"/>
<dbReference type="EMBL" id="RGET01000133">
    <property type="protein sequence ID" value="NBN88463.1"/>
    <property type="molecule type" value="Genomic_DNA"/>
</dbReference>
<accession>A0A964UZ56</accession>
<comment type="caution">
    <text evidence="1">The sequence shown here is derived from an EMBL/GenBank/DDBJ whole genome shotgun (WGS) entry which is preliminary data.</text>
</comment>
<gene>
    <name evidence="1" type="ORF">EBV32_05190</name>
</gene>
<proteinExistence type="predicted"/>